<dbReference type="EMBL" id="CP140255">
    <property type="protein sequence ID" value="WQH12395.1"/>
    <property type="molecule type" value="Genomic_DNA"/>
</dbReference>
<reference evidence="1 2" key="1">
    <citation type="submission" date="2023-11" db="EMBL/GenBank/DDBJ databases">
        <title>MicrobeMod: A computational toolkit for identifying prokaryotic methylation and restriction-modification with nanopore sequencing.</title>
        <authorList>
            <person name="Crits-Christoph A."/>
            <person name="Kang S.C."/>
            <person name="Lee H."/>
            <person name="Ostrov N."/>
        </authorList>
    </citation>
    <scope>NUCLEOTIDE SEQUENCE [LARGE SCALE GENOMIC DNA]</scope>
    <source>
        <strain evidence="1 2">ATCC BAA-805</strain>
    </source>
</reference>
<gene>
    <name evidence="1" type="ORF">SR894_19935</name>
</gene>
<organism evidence="1 2">
    <name type="scientific">Vreelandella neptunia</name>
    <dbReference type="NCBI Taxonomy" id="115551"/>
    <lineage>
        <taxon>Bacteria</taxon>
        <taxon>Pseudomonadati</taxon>
        <taxon>Pseudomonadota</taxon>
        <taxon>Gammaproteobacteria</taxon>
        <taxon>Oceanospirillales</taxon>
        <taxon>Halomonadaceae</taxon>
        <taxon>Vreelandella</taxon>
    </lineage>
</organism>
<evidence type="ECO:0000313" key="2">
    <source>
        <dbReference type="Proteomes" id="UP001324794"/>
    </source>
</evidence>
<proteinExistence type="predicted"/>
<keyword evidence="2" id="KW-1185">Reference proteome</keyword>
<evidence type="ECO:0000313" key="1">
    <source>
        <dbReference type="EMBL" id="WQH12395.1"/>
    </source>
</evidence>
<dbReference type="Proteomes" id="UP001324794">
    <property type="component" value="Chromosome"/>
</dbReference>
<sequence>MINVIGSRVVLTSQIKISEQIASTVRKTLFGRPPLLQDARDLTDEAIIMAILLSPPIVYEKKSLVGKRLYICIANFRSLQLAGLLPGSSKIRVNLIEPPSHFNIDSVSLMLNMISDLALSLDPDKAGPYFLELRNHAIDYSPDVLSSISTKCRFKKSFLEAIGINRKKY</sequence>
<accession>A0ABZ0YMD6</accession>
<dbReference type="RefSeq" id="WP_223289190.1">
    <property type="nucleotide sequence ID" value="NZ_CP140255.1"/>
</dbReference>
<protein>
    <submittedName>
        <fullName evidence="1">Uncharacterized protein</fullName>
    </submittedName>
</protein>
<name>A0ABZ0YMD6_9GAMM</name>